<feature type="transmembrane region" description="Helical" evidence="1">
    <location>
        <begin position="101"/>
        <end position="124"/>
    </location>
</feature>
<dbReference type="GO" id="GO:0005886">
    <property type="term" value="C:plasma membrane"/>
    <property type="evidence" value="ECO:0007669"/>
    <property type="project" value="TreeGrafter"/>
</dbReference>
<feature type="transmembrane region" description="Helical" evidence="1">
    <location>
        <begin position="292"/>
        <end position="316"/>
    </location>
</feature>
<dbReference type="PIRSF" id="PIRSF026166">
    <property type="entry name" value="UCP026166"/>
    <property type="match status" value="1"/>
</dbReference>
<sequence length="344" mass="38265">MLKKIRIDPFVIAIIISIVLAYVFPQPGASGSPVPMDLISSLGISFIFFFYGLSLSSVAIKNGLKNWKLHVSVQASTFVLFPLLIVPFFPLVRNTSYELLWLAFLFMAALPSTVSSSVVMVAMAKGNLPGAIFNASISGIIGIVLTPLWMMPFIKQTDVAFDFSTIYLQLISEIVIPLALGLVLRRFLGAWAQKHKRTLNKFDKLIILLIIYKSFVQSFEDNIFSSVGLLEMLSMLGLVIILFVVVYSLTGWIGKLLKFNPADQITNQFCGTKKSLVHGTVFSEALFGQTSMVGIMLLPLMFYHALQILIISAIATKKGKKWIETKEEHVNLKDSNTVEDHHIK</sequence>
<dbReference type="STRING" id="49280.A9996_03115"/>
<dbReference type="Proteomes" id="UP000248987">
    <property type="component" value="Unassembled WGS sequence"/>
</dbReference>
<evidence type="ECO:0000313" key="3">
    <source>
        <dbReference type="Proteomes" id="UP000248987"/>
    </source>
</evidence>
<dbReference type="Pfam" id="PF13593">
    <property type="entry name" value="SBF_like"/>
    <property type="match status" value="1"/>
</dbReference>
<dbReference type="InterPro" id="IPR016833">
    <property type="entry name" value="Put_Na-Bile_cotransptr"/>
</dbReference>
<dbReference type="InterPro" id="IPR038770">
    <property type="entry name" value="Na+/solute_symporter_sf"/>
</dbReference>
<organism evidence="2 3">
    <name type="scientific">Gelidibacter algens</name>
    <dbReference type="NCBI Taxonomy" id="49280"/>
    <lineage>
        <taxon>Bacteria</taxon>
        <taxon>Pseudomonadati</taxon>
        <taxon>Bacteroidota</taxon>
        <taxon>Flavobacteriia</taxon>
        <taxon>Flavobacteriales</taxon>
        <taxon>Flavobacteriaceae</taxon>
        <taxon>Gelidibacter</taxon>
    </lineage>
</organism>
<dbReference type="AlphaFoldDB" id="A0A1A7R5R2"/>
<feature type="transmembrane region" description="Helical" evidence="1">
    <location>
        <begin position="71"/>
        <end position="89"/>
    </location>
</feature>
<dbReference type="RefSeq" id="WP_066430776.1">
    <property type="nucleotide sequence ID" value="NZ_LZRN01000004.1"/>
</dbReference>
<feature type="transmembrane region" description="Helical" evidence="1">
    <location>
        <begin position="7"/>
        <end position="26"/>
    </location>
</feature>
<evidence type="ECO:0000313" key="2">
    <source>
        <dbReference type="EMBL" id="RAJ22736.1"/>
    </source>
</evidence>
<dbReference type="Gene3D" id="1.20.1530.20">
    <property type="match status" value="1"/>
</dbReference>
<dbReference type="EMBL" id="QLLQ01000008">
    <property type="protein sequence ID" value="RAJ22736.1"/>
    <property type="molecule type" value="Genomic_DNA"/>
</dbReference>
<protein>
    <submittedName>
        <fullName evidence="2">Sodium/bile acid cotransporter 7</fullName>
    </submittedName>
</protein>
<keyword evidence="1" id="KW-0812">Transmembrane</keyword>
<gene>
    <name evidence="2" type="ORF">LX77_02291</name>
</gene>
<dbReference type="OrthoDB" id="9792271at2"/>
<accession>A0A1A7R5R2</accession>
<feature type="transmembrane region" description="Helical" evidence="1">
    <location>
        <begin position="38"/>
        <end position="59"/>
    </location>
</feature>
<feature type="transmembrane region" description="Helical" evidence="1">
    <location>
        <begin position="233"/>
        <end position="253"/>
    </location>
</feature>
<feature type="transmembrane region" description="Helical" evidence="1">
    <location>
        <begin position="131"/>
        <end position="154"/>
    </location>
</feature>
<feature type="transmembrane region" description="Helical" evidence="1">
    <location>
        <begin position="166"/>
        <end position="188"/>
    </location>
</feature>
<dbReference type="PANTHER" id="PTHR18640:SF5">
    <property type="entry name" value="SODIUM_BILE ACID COTRANSPORTER 7"/>
    <property type="match status" value="1"/>
</dbReference>
<keyword evidence="1" id="KW-1133">Transmembrane helix</keyword>
<proteinExistence type="predicted"/>
<keyword evidence="3" id="KW-1185">Reference proteome</keyword>
<keyword evidence="1" id="KW-0472">Membrane</keyword>
<evidence type="ECO:0000256" key="1">
    <source>
        <dbReference type="SAM" id="Phobius"/>
    </source>
</evidence>
<comment type="caution">
    <text evidence="2">The sequence shown here is derived from an EMBL/GenBank/DDBJ whole genome shotgun (WGS) entry which is preliminary data.</text>
</comment>
<reference evidence="2 3" key="1">
    <citation type="submission" date="2018-06" db="EMBL/GenBank/DDBJ databases">
        <title>Genomic Encyclopedia of Archaeal and Bacterial Type Strains, Phase II (KMG-II): from individual species to whole genera.</title>
        <authorList>
            <person name="Goeker M."/>
        </authorList>
    </citation>
    <scope>NUCLEOTIDE SEQUENCE [LARGE SCALE GENOMIC DNA]</scope>
    <source>
        <strain evidence="2 3">DSM 12408</strain>
    </source>
</reference>
<name>A0A1A7R5R2_9FLAO</name>
<dbReference type="PANTHER" id="PTHR18640">
    <property type="entry name" value="SOLUTE CARRIER FAMILY 10 MEMBER 7"/>
    <property type="match status" value="1"/>
</dbReference>